<evidence type="ECO:0000313" key="3">
    <source>
        <dbReference type="EMBL" id="GMM51133.1"/>
    </source>
</evidence>
<proteinExistence type="predicted"/>
<keyword evidence="2" id="KW-1133">Transmembrane helix</keyword>
<feature type="region of interest" description="Disordered" evidence="1">
    <location>
        <begin position="125"/>
        <end position="145"/>
    </location>
</feature>
<reference evidence="3 4" key="1">
    <citation type="journal article" date="2023" name="Elife">
        <title>Identification of key yeast species and microbe-microbe interactions impacting larval growth of Drosophila in the wild.</title>
        <authorList>
            <person name="Mure A."/>
            <person name="Sugiura Y."/>
            <person name="Maeda R."/>
            <person name="Honda K."/>
            <person name="Sakurai N."/>
            <person name="Takahashi Y."/>
            <person name="Watada M."/>
            <person name="Katoh T."/>
            <person name="Gotoh A."/>
            <person name="Gotoh Y."/>
            <person name="Taniguchi I."/>
            <person name="Nakamura K."/>
            <person name="Hayashi T."/>
            <person name="Katayama T."/>
            <person name="Uemura T."/>
            <person name="Hattori Y."/>
        </authorList>
    </citation>
    <scope>NUCLEOTIDE SEQUENCE [LARGE SCALE GENOMIC DNA]</scope>
    <source>
        <strain evidence="3 4">SB-73</strain>
    </source>
</reference>
<gene>
    <name evidence="3" type="ORF">DASB73_020910</name>
</gene>
<keyword evidence="2" id="KW-0472">Membrane</keyword>
<name>A0AAV5RK72_STABA</name>
<feature type="transmembrane region" description="Helical" evidence="2">
    <location>
        <begin position="337"/>
        <end position="358"/>
    </location>
</feature>
<comment type="caution">
    <text evidence="3">The sequence shown here is derived from an EMBL/GenBank/DDBJ whole genome shotgun (WGS) entry which is preliminary data.</text>
</comment>
<evidence type="ECO:0000256" key="1">
    <source>
        <dbReference type="SAM" id="MobiDB-lite"/>
    </source>
</evidence>
<feature type="region of interest" description="Disordered" evidence="1">
    <location>
        <begin position="1"/>
        <end position="20"/>
    </location>
</feature>
<evidence type="ECO:0000256" key="2">
    <source>
        <dbReference type="SAM" id="Phobius"/>
    </source>
</evidence>
<organism evidence="3 4">
    <name type="scientific">Starmerella bacillaris</name>
    <name type="common">Yeast</name>
    <name type="synonym">Candida zemplinina</name>
    <dbReference type="NCBI Taxonomy" id="1247836"/>
    <lineage>
        <taxon>Eukaryota</taxon>
        <taxon>Fungi</taxon>
        <taxon>Dikarya</taxon>
        <taxon>Ascomycota</taxon>
        <taxon>Saccharomycotina</taxon>
        <taxon>Dipodascomycetes</taxon>
        <taxon>Dipodascales</taxon>
        <taxon>Trichomonascaceae</taxon>
        <taxon>Starmerella</taxon>
    </lineage>
</organism>
<sequence>MSNSNNVGSGSHRSPPETSVSSLVSFLGDSEYIAARSDALSLNSDQFFDPIADPVTTPRLPTEFTLSDSDEFDFNDGTKLLREYSPYAGDFPVSKSVSTGSGVLVPTPELKHAIPGDTGGFYDDIYDEHGSSSYGNDNERQDNHGIHEPRQLLPALDDIAEDSSVAMGTHSSSNTLSIDPIHNHIPNSPDVNDFKTFQHSHNQFHVPLDNSSIDTLYKNAFAAQSKDSTIYNGNGHIDPVRVVRNHPLSQLRRSGNAIYNPPVLAGMPPVPYLPFGKEFHESTGNSRDPWGQKYASMTISVVLLLLGCCFPPLWLVIASGYVDSVIGTVDRRVKITALSLSTFVMIAIVVLVVVFSTVNT</sequence>
<dbReference type="Proteomes" id="UP001362899">
    <property type="component" value="Unassembled WGS sequence"/>
</dbReference>
<feature type="region of interest" description="Disordered" evidence="1">
    <location>
        <begin position="164"/>
        <end position="184"/>
    </location>
</feature>
<protein>
    <submittedName>
        <fullName evidence="3">Uncharacterized protein</fullName>
    </submittedName>
</protein>
<evidence type="ECO:0000313" key="4">
    <source>
        <dbReference type="Proteomes" id="UP001362899"/>
    </source>
</evidence>
<dbReference type="EMBL" id="BTGC01000003">
    <property type="protein sequence ID" value="GMM51133.1"/>
    <property type="molecule type" value="Genomic_DNA"/>
</dbReference>
<accession>A0AAV5RK72</accession>
<dbReference type="AlphaFoldDB" id="A0AAV5RK72"/>
<keyword evidence="2" id="KW-0812">Transmembrane</keyword>
<feature type="transmembrane region" description="Helical" evidence="2">
    <location>
        <begin position="294"/>
        <end position="317"/>
    </location>
</feature>
<keyword evidence="4" id="KW-1185">Reference proteome</keyword>